<feature type="compositionally biased region" description="Low complexity" evidence="1">
    <location>
        <begin position="1469"/>
        <end position="1490"/>
    </location>
</feature>
<feature type="region of interest" description="Disordered" evidence="1">
    <location>
        <begin position="461"/>
        <end position="580"/>
    </location>
</feature>
<feature type="compositionally biased region" description="Polar residues" evidence="1">
    <location>
        <begin position="1874"/>
        <end position="1888"/>
    </location>
</feature>
<feature type="compositionally biased region" description="Acidic residues" evidence="1">
    <location>
        <begin position="2087"/>
        <end position="2103"/>
    </location>
</feature>
<name>A0AAD3DUX6_9CHLO</name>
<feature type="compositionally biased region" description="Acidic residues" evidence="1">
    <location>
        <begin position="2592"/>
        <end position="2608"/>
    </location>
</feature>
<feature type="compositionally biased region" description="Low complexity" evidence="1">
    <location>
        <begin position="2670"/>
        <end position="2686"/>
    </location>
</feature>
<feature type="compositionally biased region" description="Low complexity" evidence="1">
    <location>
        <begin position="1003"/>
        <end position="1024"/>
    </location>
</feature>
<feature type="compositionally biased region" description="Low complexity" evidence="1">
    <location>
        <begin position="2005"/>
        <end position="2030"/>
    </location>
</feature>
<feature type="compositionally biased region" description="Basic residues" evidence="1">
    <location>
        <begin position="354"/>
        <end position="368"/>
    </location>
</feature>
<feature type="region of interest" description="Disordered" evidence="1">
    <location>
        <begin position="1805"/>
        <end position="1829"/>
    </location>
</feature>
<feature type="region of interest" description="Disordered" evidence="1">
    <location>
        <begin position="2670"/>
        <end position="2701"/>
    </location>
</feature>
<dbReference type="EMBL" id="BMAR01000024">
    <property type="protein sequence ID" value="GFR48555.1"/>
    <property type="molecule type" value="Genomic_DNA"/>
</dbReference>
<feature type="compositionally biased region" description="Gly residues" evidence="1">
    <location>
        <begin position="2334"/>
        <end position="2347"/>
    </location>
</feature>
<feature type="region of interest" description="Disordered" evidence="1">
    <location>
        <begin position="1132"/>
        <end position="1162"/>
    </location>
</feature>
<feature type="region of interest" description="Disordered" evidence="1">
    <location>
        <begin position="2253"/>
        <end position="2369"/>
    </location>
</feature>
<feature type="region of interest" description="Disordered" evidence="1">
    <location>
        <begin position="1469"/>
        <end position="1525"/>
    </location>
</feature>
<reference evidence="2 3" key="1">
    <citation type="journal article" date="2021" name="Sci. Rep.">
        <title>Genome sequencing of the multicellular alga Astrephomene provides insights into convergent evolution of germ-soma differentiation.</title>
        <authorList>
            <person name="Yamashita S."/>
            <person name="Yamamoto K."/>
            <person name="Matsuzaki R."/>
            <person name="Suzuki S."/>
            <person name="Yamaguchi H."/>
            <person name="Hirooka S."/>
            <person name="Minakuchi Y."/>
            <person name="Miyagishima S."/>
            <person name="Kawachi M."/>
            <person name="Toyoda A."/>
            <person name="Nozaki H."/>
        </authorList>
    </citation>
    <scope>NUCLEOTIDE SEQUENCE [LARGE SCALE GENOMIC DNA]</scope>
    <source>
        <strain evidence="2 3">NIES-4017</strain>
    </source>
</reference>
<protein>
    <submittedName>
        <fullName evidence="2">Uncharacterized protein</fullName>
    </submittedName>
</protein>
<feature type="compositionally biased region" description="Low complexity" evidence="1">
    <location>
        <begin position="429"/>
        <end position="439"/>
    </location>
</feature>
<feature type="region of interest" description="Disordered" evidence="1">
    <location>
        <begin position="116"/>
        <end position="171"/>
    </location>
</feature>
<evidence type="ECO:0000313" key="3">
    <source>
        <dbReference type="Proteomes" id="UP001054857"/>
    </source>
</evidence>
<feature type="compositionally biased region" description="Basic and acidic residues" evidence="1">
    <location>
        <begin position="2353"/>
        <end position="2369"/>
    </location>
</feature>
<accession>A0AAD3DUX6</accession>
<feature type="region of interest" description="Disordered" evidence="1">
    <location>
        <begin position="34"/>
        <end position="63"/>
    </location>
</feature>
<feature type="region of interest" description="Disordered" evidence="1">
    <location>
        <begin position="2423"/>
        <end position="2489"/>
    </location>
</feature>
<feature type="region of interest" description="Disordered" evidence="1">
    <location>
        <begin position="1869"/>
        <end position="1889"/>
    </location>
</feature>
<feature type="compositionally biased region" description="Polar residues" evidence="1">
    <location>
        <begin position="152"/>
        <end position="161"/>
    </location>
</feature>
<feature type="compositionally biased region" description="Low complexity" evidence="1">
    <location>
        <begin position="2474"/>
        <end position="2489"/>
    </location>
</feature>
<feature type="region of interest" description="Disordered" evidence="1">
    <location>
        <begin position="2568"/>
        <end position="2613"/>
    </location>
</feature>
<feature type="region of interest" description="Disordered" evidence="1">
    <location>
        <begin position="331"/>
        <end position="449"/>
    </location>
</feature>
<gene>
    <name evidence="2" type="ORF">Agub_g10454</name>
</gene>
<feature type="compositionally biased region" description="Basic and acidic residues" evidence="1">
    <location>
        <begin position="381"/>
        <end position="390"/>
    </location>
</feature>
<evidence type="ECO:0000256" key="1">
    <source>
        <dbReference type="SAM" id="MobiDB-lite"/>
    </source>
</evidence>
<feature type="compositionally biased region" description="Acidic residues" evidence="1">
    <location>
        <begin position="2164"/>
        <end position="2174"/>
    </location>
</feature>
<keyword evidence="3" id="KW-1185">Reference proteome</keyword>
<feature type="region of interest" description="Disordered" evidence="1">
    <location>
        <begin position="867"/>
        <end position="1024"/>
    </location>
</feature>
<evidence type="ECO:0000313" key="2">
    <source>
        <dbReference type="EMBL" id="GFR48555.1"/>
    </source>
</evidence>
<feature type="compositionally biased region" description="Low complexity" evidence="1">
    <location>
        <begin position="2287"/>
        <end position="2319"/>
    </location>
</feature>
<feature type="compositionally biased region" description="Polar residues" evidence="1">
    <location>
        <begin position="2423"/>
        <end position="2443"/>
    </location>
</feature>
<feature type="region of interest" description="Disordered" evidence="1">
    <location>
        <begin position="1037"/>
        <end position="1060"/>
    </location>
</feature>
<proteinExistence type="predicted"/>
<feature type="compositionally biased region" description="Low complexity" evidence="1">
    <location>
        <begin position="1958"/>
        <end position="1982"/>
    </location>
</feature>
<feature type="compositionally biased region" description="Basic and acidic residues" evidence="1">
    <location>
        <begin position="905"/>
        <end position="917"/>
    </location>
</feature>
<dbReference type="Proteomes" id="UP001054857">
    <property type="component" value="Unassembled WGS sequence"/>
</dbReference>
<feature type="compositionally biased region" description="Basic and acidic residues" evidence="1">
    <location>
        <begin position="1048"/>
        <end position="1060"/>
    </location>
</feature>
<feature type="region of interest" description="Disordered" evidence="1">
    <location>
        <begin position="1958"/>
        <end position="2233"/>
    </location>
</feature>
<comment type="caution">
    <text evidence="2">The sequence shown here is derived from an EMBL/GenBank/DDBJ whole genome shotgun (WGS) entry which is preliminary data.</text>
</comment>
<sequence>MKSGLAQLVEEKYRFTVETQGLAYTNVKEVATAKDEDRAWTDDDSDREEERKRRSPPLAQRMANGLTKVLQEGGSGGLTDDVLDRVLTGSLQQSSDVAGYDAAKDYVKQVLRQLYGDDAPSGAPPSRSNGPNGPHGGAQTSAEAAGRPHGVTGQTQPTSRASGGGSEAATWSGFPAARQQAPPQGQPGVDVAKGAHELQGLPESAAAGVDSFEATRSAPSASAGDAEEPERPRPRPHYGHIKEQLNLLQNADQLAAIISVATTAATTAAAAAVKQSMQTPPPLPPGAFARMHAAAQAARGASGAAAWPGHPAFMGAGAAMLGMPGLGGHLVNAVDGDDSPDPQPQQREGALVAPHRRSTPLVMMHRRPPAAAEGGGAAMHAAHDGAERHGPTQQDGQAAHVNDAELRRQRQQQRSGMPGAATPLQRLPGAAGNGDANGANGAGGPVGANSNIRVVRLGAPKVTVRTPPPAGAPQGRLFQEHQHQQQQPQADDPEDDDDRGNRGQLQFPGWASLHEHMEQPVTRPEQPNPVQQHAPAHYAPDSAAGMPPAAGQQLQDQQYGRHAEAAYPGSNPVVPGPQLGLQQAINPSLLPGQQAIAAGQVPANGVFVTGGESVFARAGADANAALRNAGFLGNPGAGLAAAAAARPRRAELPEDVQQAFKSTLAYIADPDGARAQQQHQPPSWAAMADVEERKEAQREAEELLGGAFDYAAAKRELKQAKRASRLLQVPVPTVPPAAAATAAAATAQAAPAGAVRSGVGSRGGGERFRASAAAAAAAGGAVGGAASAKAPPSSGATAGAVVRGDFAGVLPPAHSVWDVDEAWHDLDAFTKAVEAEVAYRAAAAAAGQPPRTAPALKPVGPNAGAVAAAGRAAQAEPPLVSESAGPRGHEKRTAGAQVSAQPRLSDGKDVAARDGGRKRAGSPGPGPRPEATAVADASPSPPRPERPSAQPAAASVRIAFGRRIEVAPKPSGATEGTKSRSKGAAAASSPPVEGHLHKRKTKVAGGKASAAVAAAAGSPSSANDTVQEVLSALASVLLSDEEEDVDEEGPHADTGAEKEHRAAVGGVQGAGNGVAAMAPPHVDMADYPPDAPSFANGGGMRSAASLILDSLHDRGQGGPGTDALAALPAPALRSVAPNGPPGAIPDEPQPASIASLPAGPSASSHQAAMSAAAAANAVAAPQPGQQPWPSIAVPAARPRFQLVVDTAHPPVARLPAWAASAAKAEGAPAAYIAALGAAPSGLGMGTPTRHAAVPSASAAAQPHVSVGGTAPPGAMMTSRGEQGSDGGVLPATKLPYTRMQQQQRPMFPASADLANHTSILPPQAAVAAVAATGSADMMPTRGRKAADASLPLERALMQAVEDEVVSRLAVAQLASQGPRVAVTAEDLPGMVPPLVDWELSQRLVREVLLDNLRGLLSRQEPSRQQDAAVGPGAEEREPTLEEVVAALVAAPVLPSWLQSVPQEQQQLLLQQGAGEPAEQQGWRQGPQQQPSDGAAGVEVTAGSDKDADGGGLAGNVAQDEPPAGVAFVDSNLTGCAADSGSHEAEVAGMAGAGAASDDAAPSEDLLVAAAEASFSSLVPTPTAAAQAAPQYSAGSMQTSSTGSVVQTGASVVAGAQGSQSQALALAGQSSGQVRVPTSAGVQAHGVQARGVQAHAVNSQGVQAYATEGRGVQAYAVEGRATQATGVQERATQAAGVMDSSSQADPPPPHYLLQAAMAAGLSYGAGLPLPPAPLGHAPAPPPLPLHGPDGAPLPMPRPYYLVPADGTQPPSSTALYGANPALMLPPFGRSEGSRPPLHLPGLAKLRDSSDVESSTESVRRHLQGPGARAREAALQLAASSIDSDEGLMQRSYAQLDMSALTARPVHLDQHRNRASDGSSPSAASQTLSTALGGPGHYDVLSQPAGLHRTFSQALAPGTAMVAGTSHNGSIRSEPQVPGSATAAALASALAARGNAVLGSGRNPSSASAAPSGPSSHPGSVAGSEGASWSRQAATWSADAAWNEQEAAGPDAATPGTGLQKGAATPAAASKPPSDRHDSASAGSNATTSRNGSAAASGKDAIATPHPSAPALGLRAGSGTAVPTTPAVGDDELVAEDDPEDDDDVDQIHVVDFGSSDADLDLVPDDSPGASPGAEAGRGEGGAQGFPSSSGLGFGAQNAATHDAAESDAELLDDDEVGRVLEAEDAEDEHDAAGEIAAGAGGSRGSTAGSGRYSGPSSHGVPRLDATGSADGEAHDYDGLVEDYVSSRDLGSFVSSARLGGGSGAGGGGSHGDAGHNAASGSERGGVQGSAASGAATTTSAATLGGNAASSRSSSRAPSSAFGQPGHALAPSLHSAGGGAGSAASGAGGSASEASGRRDDGNAAEEMDLRASLERMARAGFASLEHPRAAAGSGNGGMARVVPAVQTTLTGGPLAPSRAALTPLQPSAVQSGSVASGEGTMQQPGSPGKPPSLADYHGPMGRLWRPPVVQNPRDPLSSSSETLMASSEASEPLLDPLSRAIRGGERRTRTAGIVSSVTVAAARAHVMGLGNSIAASSVDVSASMDSVSTSVVSSSYNVAGVNLPRSLGGLAASTAGTQPGGRTAQRLARPFDGPGEDAGTEDESEDESEDEGRALSREATFARSAVTATTGAAFTGGRGSGRREDAVFRLRQFGARRRKLIQQIGVKDSLLMSSATSLSTDSSTSVTSEDGDGLGSLVRAGRF</sequence>
<feature type="compositionally biased region" description="Gly residues" evidence="1">
    <location>
        <begin position="2257"/>
        <end position="2270"/>
    </location>
</feature>
<organism evidence="2 3">
    <name type="scientific">Astrephomene gubernaculifera</name>
    <dbReference type="NCBI Taxonomy" id="47775"/>
    <lineage>
        <taxon>Eukaryota</taxon>
        <taxon>Viridiplantae</taxon>
        <taxon>Chlorophyta</taxon>
        <taxon>core chlorophytes</taxon>
        <taxon>Chlorophyceae</taxon>
        <taxon>CS clade</taxon>
        <taxon>Chlamydomonadales</taxon>
        <taxon>Astrephomenaceae</taxon>
        <taxon>Astrephomene</taxon>
    </lineage>
</organism>
<feature type="region of interest" description="Disordered" evidence="1">
    <location>
        <begin position="214"/>
        <end position="238"/>
    </location>
</feature>
<feature type="compositionally biased region" description="Polar residues" evidence="1">
    <location>
        <begin position="2039"/>
        <end position="2052"/>
    </location>
</feature>